<dbReference type="PANTHER" id="PTHR33594">
    <property type="entry name" value="SUPERFAMILY HYDROLASE, PUTATIVE (AFU_ORTHOLOGUE AFUA_1G03035)-RELATED"/>
    <property type="match status" value="1"/>
</dbReference>
<evidence type="ECO:0000313" key="2">
    <source>
        <dbReference type="Proteomes" id="UP000285625"/>
    </source>
</evidence>
<protein>
    <submittedName>
        <fullName evidence="1">HD domain-containing protein</fullName>
    </submittedName>
</protein>
<dbReference type="EMBL" id="QXVO01000032">
    <property type="protein sequence ID" value="RIO44181.1"/>
    <property type="molecule type" value="Genomic_DNA"/>
</dbReference>
<dbReference type="RefSeq" id="WP_119635710.1">
    <property type="nucleotide sequence ID" value="NZ_CP103964.1"/>
</dbReference>
<name>A0A418JHA2_STAHY</name>
<dbReference type="Proteomes" id="UP000285625">
    <property type="component" value="Unassembled WGS sequence"/>
</dbReference>
<evidence type="ECO:0000313" key="1">
    <source>
        <dbReference type="EMBL" id="RIO44181.1"/>
    </source>
</evidence>
<comment type="caution">
    <text evidence="1">The sequence shown here is derived from an EMBL/GenBank/DDBJ whole genome shotgun (WGS) entry which is preliminary data.</text>
</comment>
<dbReference type="SMART" id="SM00471">
    <property type="entry name" value="HDc"/>
    <property type="match status" value="1"/>
</dbReference>
<dbReference type="Gene3D" id="1.10.472.50">
    <property type="entry name" value="HD-domain/PDEase-like"/>
    <property type="match status" value="1"/>
</dbReference>
<sequence>MTTTKCQQAQLYMEHIHKQDTSGHDIAHVRRVTTLAKLIAEDYDDVNIFVIEMAALLHDTIDDKLPHAEGVSTLASFLNDIGVSLEEQKHIMYIINHMSYRKSKEGTPLETIEAQIVQDADRLDAIGAIGIARTFQFAGYFNEPMWTGEATYAELPYIDLNTIQPSAVRHFYEKLLKLKDLMNTPKGRALAQERHAFLEVFLKQFFKEWV</sequence>
<dbReference type="InterPro" id="IPR006674">
    <property type="entry name" value="HD_domain"/>
</dbReference>
<dbReference type="PANTHER" id="PTHR33594:SF1">
    <property type="entry name" value="HD_PDEASE DOMAIN-CONTAINING PROTEIN"/>
    <property type="match status" value="1"/>
</dbReference>
<dbReference type="STRING" id="1284.SHYC_03835"/>
<dbReference type="Pfam" id="PF01966">
    <property type="entry name" value="HD"/>
    <property type="match status" value="1"/>
</dbReference>
<dbReference type="InterPro" id="IPR003607">
    <property type="entry name" value="HD/PDEase_dom"/>
</dbReference>
<proteinExistence type="predicted"/>
<accession>A0A418JHA2</accession>
<reference evidence="1 2" key="1">
    <citation type="journal article" date="2016" name="Front. Microbiol.">
        <title>Comprehensive Phylogenetic Analysis of Bovine Non-aureus Staphylococci Species Based on Whole-Genome Sequencing.</title>
        <authorList>
            <person name="Naushad S."/>
            <person name="Barkema H.W."/>
            <person name="Luby C."/>
            <person name="Condas L.A."/>
            <person name="Nobrega D.B."/>
            <person name="Carson D.A."/>
            <person name="De Buck J."/>
        </authorList>
    </citation>
    <scope>NUCLEOTIDE SEQUENCE [LARGE SCALE GENOMIC DNA]</scope>
    <source>
        <strain evidence="1 2">SNUC 5959</strain>
    </source>
</reference>
<organism evidence="1 2">
    <name type="scientific">Staphylococcus hyicus</name>
    <dbReference type="NCBI Taxonomy" id="1284"/>
    <lineage>
        <taxon>Bacteria</taxon>
        <taxon>Bacillati</taxon>
        <taxon>Bacillota</taxon>
        <taxon>Bacilli</taxon>
        <taxon>Bacillales</taxon>
        <taxon>Staphylococcaceae</taxon>
        <taxon>Staphylococcus</taxon>
    </lineage>
</organism>
<dbReference type="CDD" id="cd00077">
    <property type="entry name" value="HDc"/>
    <property type="match status" value="1"/>
</dbReference>
<gene>
    <name evidence="1" type="ORF">BUZ57_09725</name>
</gene>
<dbReference type="SUPFAM" id="SSF109604">
    <property type="entry name" value="HD-domain/PDEase-like"/>
    <property type="match status" value="1"/>
</dbReference>
<dbReference type="AlphaFoldDB" id="A0A418JHA2"/>
<dbReference type="Gene3D" id="1.20.58.1910">
    <property type="match status" value="1"/>
</dbReference>